<feature type="region of interest" description="Disordered" evidence="1">
    <location>
        <begin position="1"/>
        <end position="20"/>
    </location>
</feature>
<proteinExistence type="predicted"/>
<feature type="non-terminal residue" evidence="2">
    <location>
        <position position="1"/>
    </location>
</feature>
<comment type="caution">
    <text evidence="2">The sequence shown here is derived from an EMBL/GenBank/DDBJ whole genome shotgun (WGS) entry which is preliminary data.</text>
</comment>
<name>A0A699Q8Z7_TANCI</name>
<sequence length="42" mass="4985">KPEITHTYTETRARERSKEDDERLVVCIRNHLKGSTWGEVRS</sequence>
<gene>
    <name evidence="2" type="ORF">Tci_827737</name>
</gene>
<organism evidence="2">
    <name type="scientific">Tanacetum cinerariifolium</name>
    <name type="common">Dalmatian daisy</name>
    <name type="synonym">Chrysanthemum cinerariifolium</name>
    <dbReference type="NCBI Taxonomy" id="118510"/>
    <lineage>
        <taxon>Eukaryota</taxon>
        <taxon>Viridiplantae</taxon>
        <taxon>Streptophyta</taxon>
        <taxon>Embryophyta</taxon>
        <taxon>Tracheophyta</taxon>
        <taxon>Spermatophyta</taxon>
        <taxon>Magnoliopsida</taxon>
        <taxon>eudicotyledons</taxon>
        <taxon>Gunneridae</taxon>
        <taxon>Pentapetalae</taxon>
        <taxon>asterids</taxon>
        <taxon>campanulids</taxon>
        <taxon>Asterales</taxon>
        <taxon>Asteraceae</taxon>
        <taxon>Asteroideae</taxon>
        <taxon>Anthemideae</taxon>
        <taxon>Anthemidinae</taxon>
        <taxon>Tanacetum</taxon>
    </lineage>
</organism>
<accession>A0A699Q8Z7</accession>
<evidence type="ECO:0000256" key="1">
    <source>
        <dbReference type="SAM" id="MobiDB-lite"/>
    </source>
</evidence>
<dbReference type="EMBL" id="BKCJ010966548">
    <property type="protein sequence ID" value="GFC55767.1"/>
    <property type="molecule type" value="Genomic_DNA"/>
</dbReference>
<reference evidence="2" key="1">
    <citation type="journal article" date="2019" name="Sci. Rep.">
        <title>Draft genome of Tanacetum cinerariifolium, the natural source of mosquito coil.</title>
        <authorList>
            <person name="Yamashiro T."/>
            <person name="Shiraishi A."/>
            <person name="Satake H."/>
            <person name="Nakayama K."/>
        </authorList>
    </citation>
    <scope>NUCLEOTIDE SEQUENCE</scope>
</reference>
<evidence type="ECO:0000313" key="2">
    <source>
        <dbReference type="EMBL" id="GFC55767.1"/>
    </source>
</evidence>
<dbReference type="AlphaFoldDB" id="A0A699Q8Z7"/>
<protein>
    <submittedName>
        <fullName evidence="2">Uncharacterized protein</fullName>
    </submittedName>
</protein>